<comment type="caution">
    <text evidence="3">The sequence shown here is derived from an EMBL/GenBank/DDBJ whole genome shotgun (WGS) entry which is preliminary data.</text>
</comment>
<name>A0A8J4UW89_CLAMG</name>
<dbReference type="Proteomes" id="UP000727407">
    <property type="component" value="Unassembled WGS sequence"/>
</dbReference>
<organism evidence="3 4">
    <name type="scientific">Clarias magur</name>
    <name type="common">Asian catfish</name>
    <name type="synonym">Macropteronotus magur</name>
    <dbReference type="NCBI Taxonomy" id="1594786"/>
    <lineage>
        <taxon>Eukaryota</taxon>
        <taxon>Metazoa</taxon>
        <taxon>Chordata</taxon>
        <taxon>Craniata</taxon>
        <taxon>Vertebrata</taxon>
        <taxon>Euteleostomi</taxon>
        <taxon>Actinopterygii</taxon>
        <taxon>Neopterygii</taxon>
        <taxon>Teleostei</taxon>
        <taxon>Ostariophysi</taxon>
        <taxon>Siluriformes</taxon>
        <taxon>Clariidae</taxon>
        <taxon>Clarias</taxon>
    </lineage>
</organism>
<feature type="region of interest" description="Disordered" evidence="1">
    <location>
        <begin position="56"/>
        <end position="93"/>
    </location>
</feature>
<proteinExistence type="predicted"/>
<keyword evidence="2" id="KW-1133">Transmembrane helix</keyword>
<evidence type="ECO:0000313" key="3">
    <source>
        <dbReference type="EMBL" id="KAF5908892.1"/>
    </source>
</evidence>
<evidence type="ECO:0000313" key="4">
    <source>
        <dbReference type="Proteomes" id="UP000727407"/>
    </source>
</evidence>
<evidence type="ECO:0000256" key="1">
    <source>
        <dbReference type="SAM" id="MobiDB-lite"/>
    </source>
</evidence>
<dbReference type="AlphaFoldDB" id="A0A8J4UW89"/>
<gene>
    <name evidence="3" type="ORF">DAT39_001379</name>
</gene>
<reference evidence="3" key="1">
    <citation type="submission" date="2020-07" db="EMBL/GenBank/DDBJ databases">
        <title>Clarias magur genome sequencing, assembly and annotation.</title>
        <authorList>
            <person name="Kushwaha B."/>
            <person name="Kumar R."/>
            <person name="Das P."/>
            <person name="Joshi C.G."/>
            <person name="Kumar D."/>
            <person name="Nagpure N.S."/>
            <person name="Pandey M."/>
            <person name="Agarwal S."/>
            <person name="Srivastava S."/>
            <person name="Singh M."/>
            <person name="Sahoo L."/>
            <person name="Jayasankar P."/>
            <person name="Meher P.K."/>
            <person name="Koringa P.G."/>
            <person name="Iquebal M.A."/>
            <person name="Das S.P."/>
            <person name="Bit A."/>
            <person name="Patnaik S."/>
            <person name="Patel N."/>
            <person name="Shah T.M."/>
            <person name="Hinsu A."/>
            <person name="Jena J.K."/>
        </authorList>
    </citation>
    <scope>NUCLEOTIDE SEQUENCE</scope>
    <source>
        <strain evidence="3">CIFAMagur01</strain>
        <tissue evidence="3">Testis</tissue>
    </source>
</reference>
<feature type="transmembrane region" description="Helical" evidence="2">
    <location>
        <begin position="28"/>
        <end position="49"/>
    </location>
</feature>
<keyword evidence="2" id="KW-0812">Transmembrane</keyword>
<protein>
    <submittedName>
        <fullName evidence="3">Uncharacterized protein</fullName>
    </submittedName>
</protein>
<keyword evidence="4" id="KW-1185">Reference proteome</keyword>
<dbReference type="EMBL" id="QNUK01000009">
    <property type="protein sequence ID" value="KAF5908892.1"/>
    <property type="molecule type" value="Genomic_DNA"/>
</dbReference>
<sequence length="93" mass="10386">MRSVKLLHCLKNRPRVFVHGIPKTSKSLAVSVCIALGTLFIFRVAAGVLRSVSPRSRVRSSMRSQIPTPPPPSPKLIRTGHVKPRTHDWKANR</sequence>
<keyword evidence="2" id="KW-0472">Membrane</keyword>
<accession>A0A8J4UW89</accession>
<feature type="non-terminal residue" evidence="3">
    <location>
        <position position="93"/>
    </location>
</feature>
<evidence type="ECO:0000256" key="2">
    <source>
        <dbReference type="SAM" id="Phobius"/>
    </source>
</evidence>